<keyword evidence="7" id="KW-0809">Transit peptide</keyword>
<evidence type="ECO:0000256" key="8">
    <source>
        <dbReference type="ARBA" id="ARBA00022989"/>
    </source>
</evidence>
<dbReference type="RefSeq" id="XP_005537120.1">
    <property type="nucleotide sequence ID" value="XM_005537063.1"/>
</dbReference>
<dbReference type="AlphaFoldDB" id="M1V8Z5"/>
<evidence type="ECO:0000313" key="12">
    <source>
        <dbReference type="Proteomes" id="UP000007014"/>
    </source>
</evidence>
<comment type="similarity">
    <text evidence="3">Belongs to the RETICULATA family.</text>
</comment>
<evidence type="ECO:0000256" key="10">
    <source>
        <dbReference type="SAM" id="MobiDB-lite"/>
    </source>
</evidence>
<dbReference type="PANTHER" id="PTHR31620:SF8">
    <property type="entry name" value="PROTEIN RETICULATA-RELATED 4, CHLOROPLASTIC-LIKE"/>
    <property type="match status" value="1"/>
</dbReference>
<evidence type="ECO:0000256" key="7">
    <source>
        <dbReference type="ARBA" id="ARBA00022946"/>
    </source>
</evidence>
<dbReference type="Gramene" id="CMM247CT">
    <property type="protein sequence ID" value="CMM247CT"/>
    <property type="gene ID" value="CMM247C"/>
</dbReference>
<dbReference type="InterPro" id="IPR021825">
    <property type="entry name" value="RETICULATA-related"/>
</dbReference>
<dbReference type="OMA" id="CFFCVPT"/>
<evidence type="ECO:0000256" key="6">
    <source>
        <dbReference type="ARBA" id="ARBA00022692"/>
    </source>
</evidence>
<dbReference type="GeneID" id="16994874"/>
<evidence type="ECO:0000313" key="11">
    <source>
        <dbReference type="EMBL" id="BAM81084.1"/>
    </source>
</evidence>
<evidence type="ECO:0000256" key="2">
    <source>
        <dbReference type="ARBA" id="ARBA00004229"/>
    </source>
</evidence>
<dbReference type="Proteomes" id="UP000007014">
    <property type="component" value="Chromosome 13"/>
</dbReference>
<accession>M1V8Z5</accession>
<reference evidence="11 12" key="2">
    <citation type="journal article" date="2007" name="BMC Biol.">
        <title>A 100%-complete sequence reveals unusually simple genomic features in the hot-spring red alga Cyanidioschyzon merolae.</title>
        <authorList>
            <person name="Nozaki H."/>
            <person name="Takano H."/>
            <person name="Misumi O."/>
            <person name="Terasawa K."/>
            <person name="Matsuzaki M."/>
            <person name="Maruyama S."/>
            <person name="Nishida K."/>
            <person name="Yagisawa F."/>
            <person name="Yoshida Y."/>
            <person name="Fujiwara T."/>
            <person name="Takio S."/>
            <person name="Tamura K."/>
            <person name="Chung S.J."/>
            <person name="Nakamura S."/>
            <person name="Kuroiwa H."/>
            <person name="Tanaka K."/>
            <person name="Sato N."/>
            <person name="Kuroiwa T."/>
        </authorList>
    </citation>
    <scope>NUCLEOTIDE SEQUENCE [LARGE SCALE GENOMIC DNA]</scope>
    <source>
        <strain evidence="11 12">10D</strain>
    </source>
</reference>
<reference evidence="11 12" key="1">
    <citation type="journal article" date="2004" name="Nature">
        <title>Genome sequence of the ultrasmall unicellular red alga Cyanidioschyzon merolae 10D.</title>
        <authorList>
            <person name="Matsuzaki M."/>
            <person name="Misumi O."/>
            <person name="Shin-i T."/>
            <person name="Maruyama S."/>
            <person name="Takahara M."/>
            <person name="Miyagishima S."/>
            <person name="Mori T."/>
            <person name="Nishida K."/>
            <person name="Yagisawa F."/>
            <person name="Nishida K."/>
            <person name="Yoshida Y."/>
            <person name="Nishimura Y."/>
            <person name="Nakao S."/>
            <person name="Kobayashi T."/>
            <person name="Momoyama Y."/>
            <person name="Higashiyama T."/>
            <person name="Minoda A."/>
            <person name="Sano M."/>
            <person name="Nomoto H."/>
            <person name="Oishi K."/>
            <person name="Hayashi H."/>
            <person name="Ohta F."/>
            <person name="Nishizaka S."/>
            <person name="Haga S."/>
            <person name="Miura S."/>
            <person name="Morishita T."/>
            <person name="Kabeya Y."/>
            <person name="Terasawa K."/>
            <person name="Suzuki Y."/>
            <person name="Ishii Y."/>
            <person name="Asakawa S."/>
            <person name="Takano H."/>
            <person name="Ohta N."/>
            <person name="Kuroiwa H."/>
            <person name="Tanaka K."/>
            <person name="Shimizu N."/>
            <person name="Sugano S."/>
            <person name="Sato N."/>
            <person name="Nozaki H."/>
            <person name="Ogasawara N."/>
            <person name="Kohara Y."/>
            <person name="Kuroiwa T."/>
        </authorList>
    </citation>
    <scope>NUCLEOTIDE SEQUENCE [LARGE SCALE GENOMIC DNA]</scope>
    <source>
        <strain evidence="11 12">10D</strain>
    </source>
</reference>
<evidence type="ECO:0000256" key="5">
    <source>
        <dbReference type="ARBA" id="ARBA00022640"/>
    </source>
</evidence>
<name>M1V8Z5_CYAM1</name>
<evidence type="ECO:0000256" key="9">
    <source>
        <dbReference type="ARBA" id="ARBA00023136"/>
    </source>
</evidence>
<dbReference type="KEGG" id="cme:CYME_CMM247C"/>
<keyword evidence="4" id="KW-0150">Chloroplast</keyword>
<evidence type="ECO:0000256" key="1">
    <source>
        <dbReference type="ARBA" id="ARBA00004141"/>
    </source>
</evidence>
<sequence length="424" mass="47042">MLKRSSKVDLPCFLIRWPEASLRLSCRKIATFSTPTKRSHTSGVELRALQRTRASCLDRRPITLNGLQLAEDGSAHPVRNELFYHLVEGRRRVRADAKQPRFQVSPSYEYGAVAPGGGSGDGTRSRKYGGDNDDNEEDRALDPEIEALLRREERGVSSLPEEFQRKVGEGSLAVKDLKRLLIIEKIPLIGALASRWPGLRSRLVANPRFMSVMAVELVIGFFSKSAAEVKQRGRNFWSEFDFYLSDIMLELVGDFSLVWLLSPTMNAYRMPATNSAFTSLLGHLERLPKFALQPGMQYTLGQRSACLLLKGLQFGAVGFCASVVGHSLTKLLVYSRRCLGPQSASSSVKLAPVLANSISWGAFMGLSSNLRYQAVSAVEARMLEPLLAGAPAIVFTTISFLLRFANTYIGGVHWIQWARWTGVQ</sequence>
<keyword evidence="6" id="KW-0812">Transmembrane</keyword>
<dbReference type="OrthoDB" id="205639at2759"/>
<evidence type="ECO:0000256" key="4">
    <source>
        <dbReference type="ARBA" id="ARBA00022528"/>
    </source>
</evidence>
<protein>
    <submittedName>
        <fullName evidence="11">Uncharacterized protein</fullName>
    </submittedName>
</protein>
<dbReference type="PANTHER" id="PTHR31620">
    <property type="entry name" value="PROTEIN RETICULATA-RELATED 2, CHLOROPLASTIC-RELATED"/>
    <property type="match status" value="1"/>
</dbReference>
<feature type="region of interest" description="Disordered" evidence="10">
    <location>
        <begin position="108"/>
        <end position="139"/>
    </location>
</feature>
<keyword evidence="8" id="KW-1133">Transmembrane helix</keyword>
<keyword evidence="9" id="KW-0472">Membrane</keyword>
<dbReference type="eggNOG" id="ENOG502QQX6">
    <property type="taxonomic scope" value="Eukaryota"/>
</dbReference>
<dbReference type="GO" id="GO:0009507">
    <property type="term" value="C:chloroplast"/>
    <property type="evidence" value="ECO:0007669"/>
    <property type="project" value="UniProtKB-SubCell"/>
</dbReference>
<comment type="subcellular location">
    <subcellularLocation>
        <location evidence="1">Membrane</location>
        <topology evidence="1">Multi-pass membrane protein</topology>
    </subcellularLocation>
    <subcellularLocation>
        <location evidence="2">Plastid</location>
        <location evidence="2">Chloroplast</location>
    </subcellularLocation>
</comment>
<dbReference type="GO" id="GO:0016020">
    <property type="term" value="C:membrane"/>
    <property type="evidence" value="ECO:0007669"/>
    <property type="project" value="UniProtKB-SubCell"/>
</dbReference>
<gene>
    <name evidence="11" type="ORF">CYME_CMM247C</name>
</gene>
<dbReference type="HOGENOM" id="CLU_036961_2_1_1"/>
<dbReference type="Pfam" id="PF11891">
    <property type="entry name" value="RETICULATA-like"/>
    <property type="match status" value="1"/>
</dbReference>
<dbReference type="STRING" id="280699.M1V8Z5"/>
<dbReference type="EMBL" id="AP006495">
    <property type="protein sequence ID" value="BAM81084.1"/>
    <property type="molecule type" value="Genomic_DNA"/>
</dbReference>
<keyword evidence="12" id="KW-1185">Reference proteome</keyword>
<evidence type="ECO:0000256" key="3">
    <source>
        <dbReference type="ARBA" id="ARBA00010793"/>
    </source>
</evidence>
<proteinExistence type="inferred from homology"/>
<keyword evidence="5" id="KW-0934">Plastid</keyword>
<organism evidence="11 12">
    <name type="scientific">Cyanidioschyzon merolae (strain NIES-3377 / 10D)</name>
    <name type="common">Unicellular red alga</name>
    <dbReference type="NCBI Taxonomy" id="280699"/>
    <lineage>
        <taxon>Eukaryota</taxon>
        <taxon>Rhodophyta</taxon>
        <taxon>Bangiophyceae</taxon>
        <taxon>Cyanidiales</taxon>
        <taxon>Cyanidiaceae</taxon>
        <taxon>Cyanidioschyzon</taxon>
    </lineage>
</organism>